<dbReference type="Gene3D" id="2.40.50.1020">
    <property type="entry name" value="LytTr DNA-binding domain"/>
    <property type="match status" value="1"/>
</dbReference>
<dbReference type="InterPro" id="IPR001789">
    <property type="entry name" value="Sig_transdc_resp-reg_receiver"/>
</dbReference>
<feature type="domain" description="Response regulatory" evidence="4">
    <location>
        <begin position="3"/>
        <end position="114"/>
    </location>
</feature>
<dbReference type="PROSITE" id="PS50930">
    <property type="entry name" value="HTH_LYTTR"/>
    <property type="match status" value="1"/>
</dbReference>
<dbReference type="SMART" id="SM00850">
    <property type="entry name" value="LytTR"/>
    <property type="match status" value="1"/>
</dbReference>
<dbReference type="Proteomes" id="UP001596364">
    <property type="component" value="Unassembled WGS sequence"/>
</dbReference>
<dbReference type="InterPro" id="IPR011006">
    <property type="entry name" value="CheY-like_superfamily"/>
</dbReference>
<dbReference type="PANTHER" id="PTHR48111">
    <property type="entry name" value="REGULATOR OF RPOS"/>
    <property type="match status" value="1"/>
</dbReference>
<keyword evidence="3" id="KW-0597">Phosphoprotein</keyword>
<dbReference type="PROSITE" id="PS50110">
    <property type="entry name" value="RESPONSE_REGULATORY"/>
    <property type="match status" value="1"/>
</dbReference>
<name>A0ABW1XN44_9ALTE</name>
<evidence type="ECO:0000256" key="3">
    <source>
        <dbReference type="PROSITE-ProRule" id="PRU00169"/>
    </source>
</evidence>
<sequence length="224" mass="24964">MLNVLIVDDEPLAHDVLKHHLQGHADVRVKAQCYNATEALSWLAGQRADLIFLDINMPALSGMDMLRVLANKPQVVIVSAYQEYALEGFELDVTDYLLKPVSAARLAQALDKVRARMAPQAEPVVSHILVKVDRHQQRLALADMVYLEAYGNYVKVWQQDGMLLVNSSLKALLEQLPDEQFVQIHKSFAVNRQHVTAVASDNVTLSTDVIVKIGKSYRGARILG</sequence>
<keyword evidence="1" id="KW-0902">Two-component regulatory system</keyword>
<protein>
    <submittedName>
        <fullName evidence="6">LytR/AlgR family response regulator transcription factor</fullName>
    </submittedName>
</protein>
<feature type="domain" description="HTH LytTR-type" evidence="5">
    <location>
        <begin position="128"/>
        <end position="195"/>
    </location>
</feature>
<evidence type="ECO:0000313" key="6">
    <source>
        <dbReference type="EMBL" id="MFC6441601.1"/>
    </source>
</evidence>
<proteinExistence type="predicted"/>
<dbReference type="InterPro" id="IPR039420">
    <property type="entry name" value="WalR-like"/>
</dbReference>
<dbReference type="SMART" id="SM00448">
    <property type="entry name" value="REC"/>
    <property type="match status" value="1"/>
</dbReference>
<evidence type="ECO:0000256" key="2">
    <source>
        <dbReference type="ARBA" id="ARBA00023125"/>
    </source>
</evidence>
<comment type="caution">
    <text evidence="6">The sequence shown here is derived from an EMBL/GenBank/DDBJ whole genome shotgun (WGS) entry which is preliminary data.</text>
</comment>
<feature type="modified residue" description="4-aspartylphosphate" evidence="3">
    <location>
        <position position="54"/>
    </location>
</feature>
<dbReference type="Pfam" id="PF00072">
    <property type="entry name" value="Response_reg"/>
    <property type="match status" value="1"/>
</dbReference>
<dbReference type="Gene3D" id="3.40.50.2300">
    <property type="match status" value="1"/>
</dbReference>
<accession>A0ABW1XN44</accession>
<dbReference type="InterPro" id="IPR007492">
    <property type="entry name" value="LytTR_DNA-bd_dom"/>
</dbReference>
<dbReference type="EMBL" id="JBHSUS010000001">
    <property type="protein sequence ID" value="MFC6441601.1"/>
    <property type="molecule type" value="Genomic_DNA"/>
</dbReference>
<keyword evidence="7" id="KW-1185">Reference proteome</keyword>
<dbReference type="RefSeq" id="WP_131257645.1">
    <property type="nucleotide sequence ID" value="NZ_JBHSUS010000001.1"/>
</dbReference>
<evidence type="ECO:0000256" key="1">
    <source>
        <dbReference type="ARBA" id="ARBA00023012"/>
    </source>
</evidence>
<dbReference type="PANTHER" id="PTHR48111:SF17">
    <property type="entry name" value="TRANSCRIPTIONAL REGULATORY PROTEIN YPDB"/>
    <property type="match status" value="1"/>
</dbReference>
<evidence type="ECO:0000259" key="5">
    <source>
        <dbReference type="PROSITE" id="PS50930"/>
    </source>
</evidence>
<dbReference type="Pfam" id="PF04397">
    <property type="entry name" value="LytTR"/>
    <property type="match status" value="1"/>
</dbReference>
<evidence type="ECO:0000259" key="4">
    <source>
        <dbReference type="PROSITE" id="PS50110"/>
    </source>
</evidence>
<reference evidence="7" key="1">
    <citation type="journal article" date="2019" name="Int. J. Syst. Evol. Microbiol.">
        <title>The Global Catalogue of Microorganisms (GCM) 10K type strain sequencing project: providing services to taxonomists for standard genome sequencing and annotation.</title>
        <authorList>
            <consortium name="The Broad Institute Genomics Platform"/>
            <consortium name="The Broad Institute Genome Sequencing Center for Infectious Disease"/>
            <person name="Wu L."/>
            <person name="Ma J."/>
        </authorList>
    </citation>
    <scope>NUCLEOTIDE SEQUENCE [LARGE SCALE GENOMIC DNA]</scope>
    <source>
        <strain evidence="7">CGMCC 1.16031</strain>
    </source>
</reference>
<gene>
    <name evidence="6" type="ORF">ACFP85_15715</name>
</gene>
<dbReference type="SUPFAM" id="SSF52172">
    <property type="entry name" value="CheY-like"/>
    <property type="match status" value="1"/>
</dbReference>
<organism evidence="6 7">
    <name type="scientific">Pseudobowmanella zhangzhouensis</name>
    <dbReference type="NCBI Taxonomy" id="1537679"/>
    <lineage>
        <taxon>Bacteria</taxon>
        <taxon>Pseudomonadati</taxon>
        <taxon>Pseudomonadota</taxon>
        <taxon>Gammaproteobacteria</taxon>
        <taxon>Alteromonadales</taxon>
        <taxon>Alteromonadaceae</taxon>
    </lineage>
</organism>
<evidence type="ECO:0000313" key="7">
    <source>
        <dbReference type="Proteomes" id="UP001596364"/>
    </source>
</evidence>
<keyword evidence="2" id="KW-0238">DNA-binding</keyword>